<dbReference type="Pfam" id="PF00687">
    <property type="entry name" value="Ribosomal_L1"/>
    <property type="match status" value="1"/>
</dbReference>
<dbReference type="CDD" id="cd00403">
    <property type="entry name" value="Ribosomal_L1"/>
    <property type="match status" value="1"/>
</dbReference>
<dbReference type="PANTHER" id="PTHR36427">
    <property type="entry name" value="54S RIBOSOMAL PROTEIN L1, MITOCHONDRIAL"/>
    <property type="match status" value="1"/>
</dbReference>
<gene>
    <name evidence="5" type="ORF">MCYG_01829</name>
</gene>
<evidence type="ECO:0000256" key="3">
    <source>
        <dbReference type="ARBA" id="ARBA00023274"/>
    </source>
</evidence>
<organism evidence="5 6">
    <name type="scientific">Arthroderma otae (strain ATCC MYA-4605 / CBS 113480)</name>
    <name type="common">Microsporum canis</name>
    <dbReference type="NCBI Taxonomy" id="554155"/>
    <lineage>
        <taxon>Eukaryota</taxon>
        <taxon>Fungi</taxon>
        <taxon>Dikarya</taxon>
        <taxon>Ascomycota</taxon>
        <taxon>Pezizomycotina</taxon>
        <taxon>Eurotiomycetes</taxon>
        <taxon>Eurotiomycetidae</taxon>
        <taxon>Onygenales</taxon>
        <taxon>Arthrodermataceae</taxon>
        <taxon>Microsporum</taxon>
    </lineage>
</organism>
<dbReference type="InterPro" id="IPR016095">
    <property type="entry name" value="Ribosomal_uL1_3-a/b-sand"/>
</dbReference>
<name>C5FI30_ARTOC</name>
<evidence type="ECO:0000313" key="5">
    <source>
        <dbReference type="EMBL" id="EEQ29010.1"/>
    </source>
</evidence>
<dbReference type="OrthoDB" id="1747252at2759"/>
<dbReference type="RefSeq" id="XP_002848895.1">
    <property type="nucleotide sequence ID" value="XM_002848849.1"/>
</dbReference>
<dbReference type="VEuPathDB" id="FungiDB:MCYG_01829"/>
<dbReference type="FunFam" id="3.40.50.790:FF:000001">
    <property type="entry name" value="50S ribosomal protein L1"/>
    <property type="match status" value="1"/>
</dbReference>
<evidence type="ECO:0000256" key="4">
    <source>
        <dbReference type="SAM" id="MobiDB-lite"/>
    </source>
</evidence>
<dbReference type="InterPro" id="IPR028364">
    <property type="entry name" value="Ribosomal_uL1/biogenesis"/>
</dbReference>
<comment type="similarity">
    <text evidence="1">Belongs to the universal ribosomal protein uL1 family.</text>
</comment>
<dbReference type="InterPro" id="IPR023674">
    <property type="entry name" value="Ribosomal_uL1-like"/>
</dbReference>
<protein>
    <submittedName>
        <fullName evidence="5">50S ribosomal protein L1</fullName>
    </submittedName>
</protein>
<dbReference type="eggNOG" id="KOG1569">
    <property type="taxonomic scope" value="Eukaryota"/>
</dbReference>
<accession>C5FI30</accession>
<reference evidence="6" key="1">
    <citation type="journal article" date="2012" name="MBio">
        <title>Comparative genome analysis of Trichophyton rubrum and related dermatophytes reveals candidate genes involved in infection.</title>
        <authorList>
            <person name="Martinez D.A."/>
            <person name="Oliver B.G."/>
            <person name="Graeser Y."/>
            <person name="Goldberg J.M."/>
            <person name="Li W."/>
            <person name="Martinez-Rossi N.M."/>
            <person name="Monod M."/>
            <person name="Shelest E."/>
            <person name="Barton R.C."/>
            <person name="Birch E."/>
            <person name="Brakhage A.A."/>
            <person name="Chen Z."/>
            <person name="Gurr S.J."/>
            <person name="Heiman D."/>
            <person name="Heitman J."/>
            <person name="Kosti I."/>
            <person name="Rossi A."/>
            <person name="Saif S."/>
            <person name="Samalova M."/>
            <person name="Saunders C.W."/>
            <person name="Shea T."/>
            <person name="Summerbell R.C."/>
            <person name="Xu J."/>
            <person name="Young S."/>
            <person name="Zeng Q."/>
            <person name="Birren B.W."/>
            <person name="Cuomo C.A."/>
            <person name="White T.C."/>
        </authorList>
    </citation>
    <scope>NUCLEOTIDE SEQUENCE [LARGE SCALE GENOMIC DNA]</scope>
    <source>
        <strain evidence="6">ATCC MYA-4605 / CBS 113480</strain>
    </source>
</reference>
<dbReference type="STRING" id="554155.C5FI30"/>
<dbReference type="HOGENOM" id="CLU_062853_1_0_1"/>
<evidence type="ECO:0000313" key="6">
    <source>
        <dbReference type="Proteomes" id="UP000002035"/>
    </source>
</evidence>
<dbReference type="GO" id="GO:0005762">
    <property type="term" value="C:mitochondrial large ribosomal subunit"/>
    <property type="evidence" value="ECO:0007669"/>
    <property type="project" value="TreeGrafter"/>
</dbReference>
<dbReference type="SUPFAM" id="SSF56808">
    <property type="entry name" value="Ribosomal protein L1"/>
    <property type="match status" value="1"/>
</dbReference>
<dbReference type="Gene3D" id="3.40.50.790">
    <property type="match status" value="1"/>
</dbReference>
<dbReference type="OMA" id="EFRVDKH"/>
<evidence type="ECO:0000256" key="2">
    <source>
        <dbReference type="ARBA" id="ARBA00022980"/>
    </source>
</evidence>
<dbReference type="Gene3D" id="3.30.190.20">
    <property type="match status" value="1"/>
</dbReference>
<proteinExistence type="inferred from homology"/>
<keyword evidence="3" id="KW-0687">Ribonucleoprotein</keyword>
<keyword evidence="2 5" id="KW-0689">Ribosomal protein</keyword>
<dbReference type="EMBL" id="DS995702">
    <property type="protein sequence ID" value="EEQ29010.1"/>
    <property type="molecule type" value="Genomic_DNA"/>
</dbReference>
<dbReference type="GeneID" id="9223152"/>
<feature type="region of interest" description="Disordered" evidence="4">
    <location>
        <begin position="37"/>
        <end position="56"/>
    </location>
</feature>
<sequence>MAATQRYLTPLSRGMLSSSFRPQVTAPSFICPLQQQRYASKTSKSKDTKPKKKKPMYTQYDIRDAIQFSLCDAMRYLRAFEAGRNTTSVKYEVHVKLRTKRDGPVIRNQIRLPHAVRSDLRVCVICPEGSRAAKEAKAAGADIVGEQEVFDAVKAGKIDFDVCICHTNSLQNLNKAGLGRVLGPRGLMPSAKMGTVVDNVATTVRNMRGGSIYRERSGVVKLAIGQLGFSPEELKNNLGAFITAIKKDAAGMSDQVSKDIAEVVLSTTNGPGFSLNGEYKSESSPPMHALTGC</sequence>
<dbReference type="PANTHER" id="PTHR36427:SF3">
    <property type="entry name" value="LARGE RIBOSOMAL SUBUNIT PROTEIN UL1M"/>
    <property type="match status" value="1"/>
</dbReference>
<evidence type="ECO:0000256" key="1">
    <source>
        <dbReference type="ARBA" id="ARBA00010531"/>
    </source>
</evidence>
<keyword evidence="6" id="KW-1185">Reference proteome</keyword>
<dbReference type="GO" id="GO:0003735">
    <property type="term" value="F:structural constituent of ribosome"/>
    <property type="evidence" value="ECO:0007669"/>
    <property type="project" value="TreeGrafter"/>
</dbReference>
<dbReference type="Proteomes" id="UP000002035">
    <property type="component" value="Unassembled WGS sequence"/>
</dbReference>
<dbReference type="AlphaFoldDB" id="C5FI30"/>